<organism evidence="1 2">
    <name type="scientific">Punica granatum</name>
    <name type="common">Pomegranate</name>
    <dbReference type="NCBI Taxonomy" id="22663"/>
    <lineage>
        <taxon>Eukaryota</taxon>
        <taxon>Viridiplantae</taxon>
        <taxon>Streptophyta</taxon>
        <taxon>Embryophyta</taxon>
        <taxon>Tracheophyta</taxon>
        <taxon>Spermatophyta</taxon>
        <taxon>Magnoliopsida</taxon>
        <taxon>eudicotyledons</taxon>
        <taxon>Gunneridae</taxon>
        <taxon>Pentapetalae</taxon>
        <taxon>rosids</taxon>
        <taxon>malvids</taxon>
        <taxon>Myrtales</taxon>
        <taxon>Lythraceae</taxon>
        <taxon>Punica</taxon>
    </lineage>
</organism>
<accession>A0A2I0JG39</accession>
<keyword evidence="2" id="KW-1185">Reference proteome</keyword>
<sequence length="102" mass="11679">MSKLEYLRLRFAQGIDHHGSMNCNAKIVSRFLDAYAYSSFGSLAQLDQFIDFTVSKRVYPVPLDPGDSTALYLRVANNNWRLLLTRVRRASPGRWTLLSRIA</sequence>
<reference evidence="1 2" key="1">
    <citation type="submission" date="2017-11" db="EMBL/GenBank/DDBJ databases">
        <title>De-novo sequencing of pomegranate (Punica granatum L.) genome.</title>
        <authorList>
            <person name="Akparov Z."/>
            <person name="Amiraslanov A."/>
            <person name="Hajiyeva S."/>
            <person name="Abbasov M."/>
            <person name="Kaur K."/>
            <person name="Hamwieh A."/>
            <person name="Solovyev V."/>
            <person name="Salamov A."/>
            <person name="Braich B."/>
            <person name="Kosarev P."/>
            <person name="Mahmoud A."/>
            <person name="Hajiyev E."/>
            <person name="Babayeva S."/>
            <person name="Izzatullayeva V."/>
            <person name="Mammadov A."/>
            <person name="Mammadov A."/>
            <person name="Sharifova S."/>
            <person name="Ojaghi J."/>
            <person name="Eynullazada K."/>
            <person name="Bayramov B."/>
            <person name="Abdulazimova A."/>
            <person name="Shahmuradov I."/>
        </authorList>
    </citation>
    <scope>NUCLEOTIDE SEQUENCE [LARGE SCALE GENOMIC DNA]</scope>
    <source>
        <strain evidence="2">cv. AG2017</strain>
        <tissue evidence="1">Leaf</tissue>
    </source>
</reference>
<dbReference type="Proteomes" id="UP000233551">
    <property type="component" value="Unassembled WGS sequence"/>
</dbReference>
<gene>
    <name evidence="1" type="ORF">CRG98_024373</name>
</gene>
<dbReference type="EMBL" id="PGOL01001720">
    <property type="protein sequence ID" value="PKI55235.1"/>
    <property type="molecule type" value="Genomic_DNA"/>
</dbReference>
<name>A0A2I0JG39_PUNGR</name>
<proteinExistence type="predicted"/>
<protein>
    <submittedName>
        <fullName evidence="1">Uncharacterized protein</fullName>
    </submittedName>
</protein>
<evidence type="ECO:0000313" key="2">
    <source>
        <dbReference type="Proteomes" id="UP000233551"/>
    </source>
</evidence>
<evidence type="ECO:0000313" key="1">
    <source>
        <dbReference type="EMBL" id="PKI55235.1"/>
    </source>
</evidence>
<comment type="caution">
    <text evidence="1">The sequence shown here is derived from an EMBL/GenBank/DDBJ whole genome shotgun (WGS) entry which is preliminary data.</text>
</comment>
<dbReference type="AlphaFoldDB" id="A0A2I0JG39"/>